<name>A0A0T5P3Q6_9RHOB</name>
<keyword evidence="5" id="KW-1133">Transmembrane helix</keyword>
<evidence type="ECO:0000256" key="2">
    <source>
        <dbReference type="ARBA" id="ARBA00005811"/>
    </source>
</evidence>
<comment type="caution">
    <text evidence="8">The sequence shown here is derived from an EMBL/GenBank/DDBJ whole genome shotgun (WGS) entry which is preliminary data.</text>
</comment>
<dbReference type="GO" id="GO:0005886">
    <property type="term" value="C:plasma membrane"/>
    <property type="evidence" value="ECO:0007669"/>
    <property type="project" value="UniProtKB-SubCell"/>
</dbReference>
<keyword evidence="9" id="KW-1185">Reference proteome</keyword>
<evidence type="ECO:0000313" key="8">
    <source>
        <dbReference type="EMBL" id="KRS15535.1"/>
    </source>
</evidence>
<gene>
    <name evidence="8" type="ORF">XM52_23245</name>
</gene>
<evidence type="ECO:0000313" key="9">
    <source>
        <dbReference type="Proteomes" id="UP000051401"/>
    </source>
</evidence>
<organism evidence="8 9">
    <name type="scientific">Roseovarius indicus</name>
    <dbReference type="NCBI Taxonomy" id="540747"/>
    <lineage>
        <taxon>Bacteria</taxon>
        <taxon>Pseudomonadati</taxon>
        <taxon>Pseudomonadota</taxon>
        <taxon>Alphaproteobacteria</taxon>
        <taxon>Rhodobacterales</taxon>
        <taxon>Roseobacteraceae</taxon>
        <taxon>Roseovarius</taxon>
    </lineage>
</organism>
<dbReference type="GO" id="GO:0022857">
    <property type="term" value="F:transmembrane transporter activity"/>
    <property type="evidence" value="ECO:0007669"/>
    <property type="project" value="InterPro"/>
</dbReference>
<comment type="subcellular location">
    <subcellularLocation>
        <location evidence="1">Cell membrane</location>
        <topology evidence="1">Single-pass membrane protein</topology>
    </subcellularLocation>
    <subcellularLocation>
        <location evidence="7">Cell membrane</location>
        <topology evidence="7">Single-pass type II membrane protein</topology>
    </subcellularLocation>
</comment>
<evidence type="ECO:0000256" key="6">
    <source>
        <dbReference type="ARBA" id="ARBA00023136"/>
    </source>
</evidence>
<evidence type="ECO:0000256" key="5">
    <source>
        <dbReference type="ARBA" id="ARBA00022989"/>
    </source>
</evidence>
<dbReference type="PANTHER" id="PTHR30558">
    <property type="entry name" value="EXBD MEMBRANE COMPONENT OF PMF-DRIVEN MACROMOLECULE IMPORT SYSTEM"/>
    <property type="match status" value="1"/>
</dbReference>
<accession>A0A0T5P3Q6</accession>
<evidence type="ECO:0000256" key="4">
    <source>
        <dbReference type="ARBA" id="ARBA00022692"/>
    </source>
</evidence>
<evidence type="ECO:0000256" key="7">
    <source>
        <dbReference type="RuleBase" id="RU003879"/>
    </source>
</evidence>
<dbReference type="GO" id="GO:0015031">
    <property type="term" value="P:protein transport"/>
    <property type="evidence" value="ECO:0007669"/>
    <property type="project" value="UniProtKB-KW"/>
</dbReference>
<dbReference type="InterPro" id="IPR003400">
    <property type="entry name" value="ExbD"/>
</dbReference>
<dbReference type="EMBL" id="LAXI01000021">
    <property type="protein sequence ID" value="KRS15535.1"/>
    <property type="molecule type" value="Genomic_DNA"/>
</dbReference>
<comment type="similarity">
    <text evidence="2 7">Belongs to the ExbD/TolR family.</text>
</comment>
<sequence length="115" mass="12631">MTSLIDVIFLLLLFFMLSSTFSRFSEVEISAAGSGGATESETQMSFLQLGENSLRMNGEDIDLTNLSQEFSEIAPDAETLRVLVSLRDEVTAQRLTDVLVVLRGIDRLNINVLGS</sequence>
<keyword evidence="6" id="KW-0472">Membrane</keyword>
<dbReference type="Pfam" id="PF02472">
    <property type="entry name" value="ExbD"/>
    <property type="match status" value="1"/>
</dbReference>
<proteinExistence type="inferred from homology"/>
<evidence type="ECO:0000256" key="1">
    <source>
        <dbReference type="ARBA" id="ARBA00004162"/>
    </source>
</evidence>
<keyword evidence="3" id="KW-1003">Cell membrane</keyword>
<dbReference type="Proteomes" id="UP000051401">
    <property type="component" value="Unassembled WGS sequence"/>
</dbReference>
<keyword evidence="7" id="KW-0813">Transport</keyword>
<keyword evidence="7" id="KW-0653">Protein transport</keyword>
<dbReference type="AlphaFoldDB" id="A0A0T5P3Q6"/>
<reference evidence="8 9" key="1">
    <citation type="submission" date="2015-04" db="EMBL/GenBank/DDBJ databases">
        <title>The draft genome sequence of Roseovarius indicus B108T.</title>
        <authorList>
            <person name="Li G."/>
            <person name="Lai Q."/>
            <person name="Shao Z."/>
            <person name="Yan P."/>
        </authorList>
    </citation>
    <scope>NUCLEOTIDE SEQUENCE [LARGE SCALE GENOMIC DNA]</scope>
    <source>
        <strain evidence="8 9">B108</strain>
    </source>
</reference>
<dbReference type="STRING" id="540747.SAMN04488031_106160"/>
<dbReference type="PATRIC" id="fig|540747.5.peg.3007"/>
<protein>
    <recommendedName>
        <fullName evidence="10">Biopolymer transporter ExbD</fullName>
    </recommendedName>
</protein>
<evidence type="ECO:0008006" key="10">
    <source>
        <dbReference type="Google" id="ProtNLM"/>
    </source>
</evidence>
<dbReference type="PANTHER" id="PTHR30558:SF3">
    <property type="entry name" value="BIOPOLYMER TRANSPORT PROTEIN EXBD-RELATED"/>
    <property type="match status" value="1"/>
</dbReference>
<keyword evidence="4 7" id="KW-0812">Transmembrane</keyword>
<evidence type="ECO:0000256" key="3">
    <source>
        <dbReference type="ARBA" id="ARBA00022475"/>
    </source>
</evidence>
<dbReference type="OrthoDB" id="7727005at2"/>